<comment type="cofactor">
    <cofactor evidence="8">
        <name>Zn(2+)</name>
        <dbReference type="ChEBI" id="CHEBI:29105"/>
    </cofactor>
    <text evidence="8">Binds 1 zinc ion per subunit.</text>
</comment>
<evidence type="ECO:0000313" key="9">
    <source>
        <dbReference type="EMBL" id="PIO64155.1"/>
    </source>
</evidence>
<dbReference type="PANTHER" id="PTHR10942">
    <property type="entry name" value="LEISHMANOLYSIN-LIKE PEPTIDASE"/>
    <property type="match status" value="1"/>
</dbReference>
<dbReference type="SUPFAM" id="SSF55486">
    <property type="entry name" value="Metalloproteases ('zincins'), catalytic domain"/>
    <property type="match status" value="1"/>
</dbReference>
<dbReference type="GO" id="GO:0005737">
    <property type="term" value="C:cytoplasm"/>
    <property type="evidence" value="ECO:0007669"/>
    <property type="project" value="TreeGrafter"/>
</dbReference>
<sequence>MSGIATQVYALSRLTLALFEDSGWYRVNYDKAEEMPWGRNLGCGFAKQSCLTWIRKNRENPYPFCNIYDDAR</sequence>
<dbReference type="EMBL" id="KZ350179">
    <property type="protein sequence ID" value="PIO64155.1"/>
    <property type="molecule type" value="Genomic_DNA"/>
</dbReference>
<dbReference type="AlphaFoldDB" id="A0A2G9U1U3"/>
<dbReference type="GO" id="GO:0046872">
    <property type="term" value="F:metal ion binding"/>
    <property type="evidence" value="ECO:0007669"/>
    <property type="project" value="UniProtKB-KW"/>
</dbReference>
<dbReference type="GO" id="GO:0004222">
    <property type="term" value="F:metalloendopeptidase activity"/>
    <property type="evidence" value="ECO:0007669"/>
    <property type="project" value="UniProtKB-UniRule"/>
</dbReference>
<dbReference type="GO" id="GO:0007155">
    <property type="term" value="P:cell adhesion"/>
    <property type="evidence" value="ECO:0007669"/>
    <property type="project" value="InterPro"/>
</dbReference>
<evidence type="ECO:0000256" key="7">
    <source>
        <dbReference type="ARBA" id="ARBA00039717"/>
    </source>
</evidence>
<evidence type="ECO:0000256" key="1">
    <source>
        <dbReference type="ARBA" id="ARBA00005860"/>
    </source>
</evidence>
<evidence type="ECO:0000256" key="3">
    <source>
        <dbReference type="ARBA" id="ARBA00022723"/>
    </source>
</evidence>
<keyword evidence="4 8" id="KW-0378">Hydrolase</keyword>
<dbReference type="PANTHER" id="PTHR10942:SF0">
    <property type="entry name" value="LEISHMANOLYSIN-LIKE PEPTIDASE"/>
    <property type="match status" value="1"/>
</dbReference>
<dbReference type="OrthoDB" id="5856025at2759"/>
<evidence type="ECO:0000256" key="6">
    <source>
        <dbReference type="ARBA" id="ARBA00023049"/>
    </source>
</evidence>
<keyword evidence="5 8" id="KW-0862">Zinc</keyword>
<dbReference type="InterPro" id="IPR001577">
    <property type="entry name" value="Peptidase_M8"/>
</dbReference>
<dbReference type="Proteomes" id="UP000230423">
    <property type="component" value="Unassembled WGS sequence"/>
</dbReference>
<comment type="similarity">
    <text evidence="1 8">Belongs to the peptidase M8 family.</text>
</comment>
<dbReference type="GO" id="GO:0016020">
    <property type="term" value="C:membrane"/>
    <property type="evidence" value="ECO:0007669"/>
    <property type="project" value="InterPro"/>
</dbReference>
<evidence type="ECO:0000256" key="4">
    <source>
        <dbReference type="ARBA" id="ARBA00022801"/>
    </source>
</evidence>
<keyword evidence="6 8" id="KW-0482">Metalloprotease</keyword>
<organism evidence="9 10">
    <name type="scientific">Teladorsagia circumcincta</name>
    <name type="common">Brown stomach worm</name>
    <name type="synonym">Ostertagia circumcincta</name>
    <dbReference type="NCBI Taxonomy" id="45464"/>
    <lineage>
        <taxon>Eukaryota</taxon>
        <taxon>Metazoa</taxon>
        <taxon>Ecdysozoa</taxon>
        <taxon>Nematoda</taxon>
        <taxon>Chromadorea</taxon>
        <taxon>Rhabditida</taxon>
        <taxon>Rhabditina</taxon>
        <taxon>Rhabditomorpha</taxon>
        <taxon>Strongyloidea</taxon>
        <taxon>Trichostrongylidae</taxon>
        <taxon>Teladorsagia</taxon>
    </lineage>
</organism>
<dbReference type="GO" id="GO:0006508">
    <property type="term" value="P:proteolysis"/>
    <property type="evidence" value="ECO:0007669"/>
    <property type="project" value="UniProtKB-KW"/>
</dbReference>
<reference evidence="9 10" key="1">
    <citation type="submission" date="2015-09" db="EMBL/GenBank/DDBJ databases">
        <title>Draft genome of the parasitic nematode Teladorsagia circumcincta isolate WARC Sus (inbred).</title>
        <authorList>
            <person name="Mitreva M."/>
        </authorList>
    </citation>
    <scope>NUCLEOTIDE SEQUENCE [LARGE SCALE GENOMIC DNA]</scope>
    <source>
        <strain evidence="9 10">S</strain>
    </source>
</reference>
<keyword evidence="3 8" id="KW-0479">Metal-binding</keyword>
<gene>
    <name evidence="9" type="ORF">TELCIR_14227</name>
</gene>
<dbReference type="Gene3D" id="3.90.132.10">
    <property type="entry name" value="Leishmanolysin , domain 2"/>
    <property type="match status" value="1"/>
</dbReference>
<keyword evidence="10" id="KW-1185">Reference proteome</keyword>
<proteinExistence type="inferred from homology"/>
<dbReference type="Pfam" id="PF01457">
    <property type="entry name" value="Peptidase_M8"/>
    <property type="match status" value="1"/>
</dbReference>
<keyword evidence="2 8" id="KW-0645">Protease</keyword>
<dbReference type="EC" id="3.4.24.-" evidence="8"/>
<evidence type="ECO:0000256" key="2">
    <source>
        <dbReference type="ARBA" id="ARBA00022670"/>
    </source>
</evidence>
<evidence type="ECO:0000256" key="5">
    <source>
        <dbReference type="ARBA" id="ARBA00022833"/>
    </source>
</evidence>
<accession>A0A2G9U1U3</accession>
<protein>
    <recommendedName>
        <fullName evidence="7 8">Leishmanolysin-like peptidase</fullName>
        <ecNumber evidence="8">3.4.24.-</ecNumber>
    </recommendedName>
</protein>
<evidence type="ECO:0000313" key="10">
    <source>
        <dbReference type="Proteomes" id="UP000230423"/>
    </source>
</evidence>
<evidence type="ECO:0000256" key="8">
    <source>
        <dbReference type="RuleBase" id="RU366077"/>
    </source>
</evidence>
<name>A0A2G9U1U3_TELCI</name>